<dbReference type="PANTHER" id="PTHR13483">
    <property type="entry name" value="BOX C_D SNORNA PROTEIN 1-RELATED"/>
    <property type="match status" value="1"/>
</dbReference>
<dbReference type="AlphaFoldDB" id="A0A8H5GFS0"/>
<feature type="region of interest" description="Disordered" evidence="8">
    <location>
        <begin position="116"/>
        <end position="146"/>
    </location>
</feature>
<evidence type="ECO:0000256" key="7">
    <source>
        <dbReference type="PROSITE-ProRule" id="PRU00453"/>
    </source>
</evidence>
<evidence type="ECO:0000256" key="1">
    <source>
        <dbReference type="ARBA" id="ARBA00022553"/>
    </source>
</evidence>
<gene>
    <name evidence="10" type="ORF">D9756_000802</name>
</gene>
<keyword evidence="2" id="KW-0479">Metal-binding</keyword>
<dbReference type="SUPFAM" id="SSF144232">
    <property type="entry name" value="HIT/MYND zinc finger-like"/>
    <property type="match status" value="1"/>
</dbReference>
<comment type="caution">
    <text evidence="10">The sequence shown here is derived from an EMBL/GenBank/DDBJ whole genome shotgun (WGS) entry which is preliminary data.</text>
</comment>
<feature type="domain" description="HIT-type" evidence="9">
    <location>
        <begin position="31"/>
        <end position="64"/>
    </location>
</feature>
<keyword evidence="4" id="KW-0862">Zinc</keyword>
<keyword evidence="3 7" id="KW-0863">Zinc-finger</keyword>
<name>A0A8H5GFS0_9AGAR</name>
<dbReference type="PANTHER" id="PTHR13483:SF3">
    <property type="entry name" value="BOX C_D SNORNA PROTEIN 1"/>
    <property type="match status" value="1"/>
</dbReference>
<dbReference type="Gene3D" id="3.30.60.190">
    <property type="match status" value="1"/>
</dbReference>
<dbReference type="GO" id="GO:0048254">
    <property type="term" value="P:snoRNA localization"/>
    <property type="evidence" value="ECO:0007669"/>
    <property type="project" value="TreeGrafter"/>
</dbReference>
<dbReference type="OrthoDB" id="272357at2759"/>
<dbReference type="GO" id="GO:0005634">
    <property type="term" value="C:nucleus"/>
    <property type="evidence" value="ECO:0007669"/>
    <property type="project" value="TreeGrafter"/>
</dbReference>
<dbReference type="Pfam" id="PF04438">
    <property type="entry name" value="zf-HIT"/>
    <property type="match status" value="1"/>
</dbReference>
<dbReference type="CDD" id="cd23023">
    <property type="entry name" value="zf-HIT_BCD1"/>
    <property type="match status" value="1"/>
</dbReference>
<proteinExistence type="inferred from homology"/>
<feature type="compositionally biased region" description="Low complexity" evidence="8">
    <location>
        <begin position="1"/>
        <end position="23"/>
    </location>
</feature>
<dbReference type="GO" id="GO:0000492">
    <property type="term" value="P:box C/D snoRNP assembly"/>
    <property type="evidence" value="ECO:0007669"/>
    <property type="project" value="TreeGrafter"/>
</dbReference>
<dbReference type="InterPro" id="IPR057721">
    <property type="entry name" value="BCD1_alpha/beta"/>
</dbReference>
<dbReference type="Proteomes" id="UP000559027">
    <property type="component" value="Unassembled WGS sequence"/>
</dbReference>
<dbReference type="InterPro" id="IPR007529">
    <property type="entry name" value="Znf_HIT"/>
</dbReference>
<accession>A0A8H5GFS0</accession>
<evidence type="ECO:0000256" key="4">
    <source>
        <dbReference type="ARBA" id="ARBA00022833"/>
    </source>
</evidence>
<dbReference type="GO" id="GO:0000463">
    <property type="term" value="P:maturation of LSU-rRNA from tricistronic rRNA transcript (SSU-rRNA, 5.8S rRNA, LSU-rRNA)"/>
    <property type="evidence" value="ECO:0007669"/>
    <property type="project" value="TreeGrafter"/>
</dbReference>
<feature type="compositionally biased region" description="Acidic residues" evidence="8">
    <location>
        <begin position="478"/>
        <end position="491"/>
    </location>
</feature>
<organism evidence="10 11">
    <name type="scientific">Leucocoprinus leucothites</name>
    <dbReference type="NCBI Taxonomy" id="201217"/>
    <lineage>
        <taxon>Eukaryota</taxon>
        <taxon>Fungi</taxon>
        <taxon>Dikarya</taxon>
        <taxon>Basidiomycota</taxon>
        <taxon>Agaricomycotina</taxon>
        <taxon>Agaricomycetes</taxon>
        <taxon>Agaricomycetidae</taxon>
        <taxon>Agaricales</taxon>
        <taxon>Agaricineae</taxon>
        <taxon>Agaricaceae</taxon>
        <taxon>Leucocoprinus</taxon>
    </lineage>
</organism>
<dbReference type="PROSITE" id="PS51083">
    <property type="entry name" value="ZF_HIT"/>
    <property type="match status" value="1"/>
</dbReference>
<evidence type="ECO:0000256" key="8">
    <source>
        <dbReference type="SAM" id="MobiDB-lite"/>
    </source>
</evidence>
<comment type="similarity">
    <text evidence="6">Belongs to the BCD1 family.</text>
</comment>
<dbReference type="InterPro" id="IPR051639">
    <property type="entry name" value="BCD1"/>
</dbReference>
<dbReference type="Pfam" id="PF25790">
    <property type="entry name" value="BCD1"/>
    <property type="match status" value="1"/>
</dbReference>
<feature type="region of interest" description="Disordered" evidence="8">
    <location>
        <begin position="1"/>
        <end position="28"/>
    </location>
</feature>
<evidence type="ECO:0000256" key="6">
    <source>
        <dbReference type="ARBA" id="ARBA00049654"/>
    </source>
</evidence>
<sequence length="501" mass="54684">METLSSTSTLLPSLPSSSSSSSTPTPPTKKCAHCANPAKYTCPRCHIQTCSLSCSRTHKSTTSCTGTRDKAAYIPMNKYGLGSMMDDYCFLEDVGRKVGEWGKEIIKGGFDMGVSGGRGGATHGRGAKGRGRGAMQGRGARGRGGKGKREVLKMFLEARDIELELLPNGMERRLMNQSVWDNKNQTALLTIQFKFHPSAEARSTSSSDTLKPFTLLTHRNNISTTLLSLIQKHVQERMNKKSNNKLSASSNTISTASSFPSWISSLVIPPPEDPENFTTPTFVIAAPADPSILVRSAALLASTAPILGQTRFRNKEASTRSKVYHALEPTEPLSKSLRGTQFVEFPLIEVWEEFSGVIVDKKTGGIRHTGGQEEPKRKRRKLNPEEGIKAMTGLLGDYGSDEEEGEGQVEEDASANVVGYVESDVEEEGQDNIVDEEIALDEEEWSDADAEGEIDFDADPAIILKLMEQAKREGKWIEEEEEEGDDSDDPGDQVQGTLSSI</sequence>
<evidence type="ECO:0000259" key="9">
    <source>
        <dbReference type="PROSITE" id="PS51083"/>
    </source>
</evidence>
<evidence type="ECO:0000256" key="5">
    <source>
        <dbReference type="ARBA" id="ARBA00049598"/>
    </source>
</evidence>
<evidence type="ECO:0000313" key="10">
    <source>
        <dbReference type="EMBL" id="KAF5363945.1"/>
    </source>
</evidence>
<keyword evidence="1" id="KW-0597">Phosphoprotein</keyword>
<dbReference type="GO" id="GO:0070761">
    <property type="term" value="C:pre-snoRNP complex"/>
    <property type="evidence" value="ECO:0007669"/>
    <property type="project" value="TreeGrafter"/>
</dbReference>
<reference evidence="10 11" key="1">
    <citation type="journal article" date="2020" name="ISME J.">
        <title>Uncovering the hidden diversity of litter-decomposition mechanisms in mushroom-forming fungi.</title>
        <authorList>
            <person name="Floudas D."/>
            <person name="Bentzer J."/>
            <person name="Ahren D."/>
            <person name="Johansson T."/>
            <person name="Persson P."/>
            <person name="Tunlid A."/>
        </authorList>
    </citation>
    <scope>NUCLEOTIDE SEQUENCE [LARGE SCALE GENOMIC DNA]</scope>
    <source>
        <strain evidence="10 11">CBS 146.42</strain>
    </source>
</reference>
<comment type="function">
    <text evidence="5">Required for box C/D snoRNAs accumulation involved in snoRNA processing, snoRNA transport to the nucleolus and ribosome biogenesis.</text>
</comment>
<feature type="region of interest" description="Disordered" evidence="8">
    <location>
        <begin position="474"/>
        <end position="501"/>
    </location>
</feature>
<protein>
    <recommendedName>
        <fullName evidence="9">HIT-type domain-containing protein</fullName>
    </recommendedName>
</protein>
<dbReference type="EMBL" id="JAACJO010000001">
    <property type="protein sequence ID" value="KAF5363945.1"/>
    <property type="molecule type" value="Genomic_DNA"/>
</dbReference>
<evidence type="ECO:0000256" key="2">
    <source>
        <dbReference type="ARBA" id="ARBA00022723"/>
    </source>
</evidence>
<keyword evidence="11" id="KW-1185">Reference proteome</keyword>
<dbReference type="GO" id="GO:0008270">
    <property type="term" value="F:zinc ion binding"/>
    <property type="evidence" value="ECO:0007669"/>
    <property type="project" value="UniProtKB-UniRule"/>
</dbReference>
<evidence type="ECO:0000256" key="3">
    <source>
        <dbReference type="ARBA" id="ARBA00022771"/>
    </source>
</evidence>
<evidence type="ECO:0000313" key="11">
    <source>
        <dbReference type="Proteomes" id="UP000559027"/>
    </source>
</evidence>